<evidence type="ECO:0000256" key="7">
    <source>
        <dbReference type="RuleBase" id="RU361185"/>
    </source>
</evidence>
<dbReference type="Gene3D" id="2.60.40.1180">
    <property type="entry name" value="Golgi alpha-mannosidase II"/>
    <property type="match status" value="2"/>
</dbReference>
<comment type="caution">
    <text evidence="10">The sequence shown here is derived from an EMBL/GenBank/DDBJ whole genome shotgun (WGS) entry which is preliminary data.</text>
</comment>
<evidence type="ECO:0000256" key="4">
    <source>
        <dbReference type="ARBA" id="ARBA00023295"/>
    </source>
</evidence>
<dbReference type="EMBL" id="JADNYJ010000376">
    <property type="protein sequence ID" value="KAF8870107.1"/>
    <property type="molecule type" value="Genomic_DNA"/>
</dbReference>
<comment type="similarity">
    <text evidence="1 7">Belongs to the glycosyl hydrolase 31 family.</text>
</comment>
<dbReference type="GO" id="GO:0004553">
    <property type="term" value="F:hydrolase activity, hydrolyzing O-glycosyl compounds"/>
    <property type="evidence" value="ECO:0007669"/>
    <property type="project" value="InterPro"/>
</dbReference>
<protein>
    <submittedName>
        <fullName evidence="10">Family 31 glycoside hydrolase</fullName>
    </submittedName>
</protein>
<dbReference type="PANTHER" id="PTHR22762">
    <property type="entry name" value="ALPHA-GLUCOSIDASE"/>
    <property type="match status" value="1"/>
</dbReference>
<dbReference type="AlphaFoldDB" id="A0A9P5N8E8"/>
<evidence type="ECO:0000313" key="11">
    <source>
        <dbReference type="Proteomes" id="UP000724874"/>
    </source>
</evidence>
<evidence type="ECO:0000259" key="9">
    <source>
        <dbReference type="Pfam" id="PF01055"/>
    </source>
</evidence>
<keyword evidence="3" id="KW-0325">Glycoprotein</keyword>
<keyword evidence="5" id="KW-0961">Cell wall biogenesis/degradation</keyword>
<keyword evidence="6" id="KW-0119">Carbohydrate metabolism</keyword>
<keyword evidence="11" id="KW-1185">Reference proteome</keyword>
<name>A0A9P5N8E8_GYMJU</name>
<feature type="compositionally biased region" description="Polar residues" evidence="8">
    <location>
        <begin position="153"/>
        <end position="167"/>
    </location>
</feature>
<feature type="domain" description="Glycoside hydrolase family 31 TIM barrel" evidence="9">
    <location>
        <begin position="1"/>
        <end position="350"/>
    </location>
</feature>
<evidence type="ECO:0000256" key="6">
    <source>
        <dbReference type="ARBA" id="ARBA00023326"/>
    </source>
</evidence>
<sequence length="521" mass="58301">MWTDIDYMDRRRIFTVDPDYFPLPRMREIVAYLHAHNQKYVLMTDPAVAYLPGQGYTPYDNGKKLDVWLKAPNGSESLGVVWPDWFHPQIQNYWTGEFQSFYSPQTGIDIDGAWIDMNEPSNFCVLPCDDPFQQAIEQNMPPARTSAPPDPNTPTFTNSSSASPQLNTRDDQDLLTPPYEINNAQGDLSSKTAFTNIKHANGLLEYDTHNIFGTMMSVATHNAMLSRRPGKRTLVITRSTFAGAGTHVGKWLGDNFSLWDDYRFSIAGMLGFASIYQVPMVGSDICGYAGNTTENLCARWAMLGAFYPFMRNHNADTSNSQEFYLWPSVAQAARNALDIRYRLLDYIYTAFHQAHTDGTPVVHPFWFKYPKDTNTFAIDHQFFLAIPSSDIFYDFATLAPVQGTASYITLPDVNFTTIPLHIKGGAVLPLRSQSAMTTTTLRKIDFELVVAPDVHDQATGQLYADDGESISPPSSTQVKMVFANGKLNVSGSFGYNLGVNVQRVRFLGIASSPKRVLVNGR</sequence>
<evidence type="ECO:0000256" key="3">
    <source>
        <dbReference type="ARBA" id="ARBA00023180"/>
    </source>
</evidence>
<dbReference type="Pfam" id="PF01055">
    <property type="entry name" value="Glyco_hydro_31_2nd"/>
    <property type="match status" value="1"/>
</dbReference>
<dbReference type="Gene3D" id="3.20.20.80">
    <property type="entry name" value="Glycosidases"/>
    <property type="match status" value="1"/>
</dbReference>
<reference evidence="10" key="1">
    <citation type="submission" date="2020-11" db="EMBL/GenBank/DDBJ databases">
        <authorList>
            <consortium name="DOE Joint Genome Institute"/>
            <person name="Ahrendt S."/>
            <person name="Riley R."/>
            <person name="Andreopoulos W."/>
            <person name="LaButti K."/>
            <person name="Pangilinan J."/>
            <person name="Ruiz-duenas F.J."/>
            <person name="Barrasa J.M."/>
            <person name="Sanchez-Garcia M."/>
            <person name="Camarero S."/>
            <person name="Miyauchi S."/>
            <person name="Serrano A."/>
            <person name="Linde D."/>
            <person name="Babiker R."/>
            <person name="Drula E."/>
            <person name="Ayuso-Fernandez I."/>
            <person name="Pacheco R."/>
            <person name="Padilla G."/>
            <person name="Ferreira P."/>
            <person name="Barriuso J."/>
            <person name="Kellner H."/>
            <person name="Castanera R."/>
            <person name="Alfaro M."/>
            <person name="Ramirez L."/>
            <person name="Pisabarro A.G."/>
            <person name="Kuo A."/>
            <person name="Tritt A."/>
            <person name="Lipzen A."/>
            <person name="He G."/>
            <person name="Yan M."/>
            <person name="Ng V."/>
            <person name="Cullen D."/>
            <person name="Martin F."/>
            <person name="Rosso M.-N."/>
            <person name="Henrissat B."/>
            <person name="Hibbett D."/>
            <person name="Martinez A.T."/>
            <person name="Grigoriev I.V."/>
        </authorList>
    </citation>
    <scope>NUCLEOTIDE SEQUENCE</scope>
    <source>
        <strain evidence="10">AH 44721</strain>
    </source>
</reference>
<keyword evidence="4 7" id="KW-0326">Glycosidase</keyword>
<dbReference type="InterPro" id="IPR013780">
    <property type="entry name" value="Glyco_hydro_b"/>
</dbReference>
<accession>A0A9P5N8E8</accession>
<evidence type="ECO:0000313" key="10">
    <source>
        <dbReference type="EMBL" id="KAF8870107.1"/>
    </source>
</evidence>
<dbReference type="Proteomes" id="UP000724874">
    <property type="component" value="Unassembled WGS sequence"/>
</dbReference>
<dbReference type="InterPro" id="IPR000322">
    <property type="entry name" value="Glyco_hydro_31_TIM"/>
</dbReference>
<dbReference type="PANTHER" id="PTHR22762:SF67">
    <property type="entry name" value="ALPHA_BETA-GLUCOSIDASE AGDC-RELATED"/>
    <property type="match status" value="1"/>
</dbReference>
<organism evidence="10 11">
    <name type="scientific">Gymnopilus junonius</name>
    <name type="common">Spectacular rustgill mushroom</name>
    <name type="synonym">Gymnopilus spectabilis subsp. junonius</name>
    <dbReference type="NCBI Taxonomy" id="109634"/>
    <lineage>
        <taxon>Eukaryota</taxon>
        <taxon>Fungi</taxon>
        <taxon>Dikarya</taxon>
        <taxon>Basidiomycota</taxon>
        <taxon>Agaricomycotina</taxon>
        <taxon>Agaricomycetes</taxon>
        <taxon>Agaricomycetidae</taxon>
        <taxon>Agaricales</taxon>
        <taxon>Agaricineae</taxon>
        <taxon>Hymenogastraceae</taxon>
        <taxon>Gymnopilus</taxon>
    </lineage>
</organism>
<evidence type="ECO:0000256" key="1">
    <source>
        <dbReference type="ARBA" id="ARBA00007806"/>
    </source>
</evidence>
<evidence type="ECO:0000256" key="5">
    <source>
        <dbReference type="ARBA" id="ARBA00023316"/>
    </source>
</evidence>
<gene>
    <name evidence="10" type="ORF">CPB84DRAFT_1802842</name>
</gene>
<keyword evidence="2 7" id="KW-0378">Hydrolase</keyword>
<dbReference type="GO" id="GO:0071555">
    <property type="term" value="P:cell wall organization"/>
    <property type="evidence" value="ECO:0007669"/>
    <property type="project" value="UniProtKB-KW"/>
</dbReference>
<proteinExistence type="inferred from homology"/>
<dbReference type="OrthoDB" id="5839090at2759"/>
<dbReference type="CDD" id="cd06602">
    <property type="entry name" value="GH31_MGAM_SI_GAA"/>
    <property type="match status" value="1"/>
</dbReference>
<dbReference type="InterPro" id="IPR017853">
    <property type="entry name" value="GH"/>
</dbReference>
<dbReference type="GO" id="GO:0000272">
    <property type="term" value="P:polysaccharide catabolic process"/>
    <property type="evidence" value="ECO:0007669"/>
    <property type="project" value="UniProtKB-KW"/>
</dbReference>
<keyword evidence="6" id="KW-0624">Polysaccharide degradation</keyword>
<feature type="region of interest" description="Disordered" evidence="8">
    <location>
        <begin position="140"/>
        <end position="175"/>
    </location>
</feature>
<dbReference type="SUPFAM" id="SSF51445">
    <property type="entry name" value="(Trans)glycosidases"/>
    <property type="match status" value="1"/>
</dbReference>
<evidence type="ECO:0000256" key="2">
    <source>
        <dbReference type="ARBA" id="ARBA00022801"/>
    </source>
</evidence>
<evidence type="ECO:0000256" key="8">
    <source>
        <dbReference type="SAM" id="MobiDB-lite"/>
    </source>
</evidence>